<dbReference type="SUPFAM" id="SSF46689">
    <property type="entry name" value="Homeodomain-like"/>
    <property type="match status" value="1"/>
</dbReference>
<evidence type="ECO:0000256" key="3">
    <source>
        <dbReference type="SAM" id="MobiDB-lite"/>
    </source>
</evidence>
<dbReference type="InterPro" id="IPR036271">
    <property type="entry name" value="Tet_transcr_reg_TetR-rel_C_sf"/>
</dbReference>
<dbReference type="PROSITE" id="PS50977">
    <property type="entry name" value="HTH_TETR_2"/>
    <property type="match status" value="1"/>
</dbReference>
<dbReference type="InterPro" id="IPR015292">
    <property type="entry name" value="Tscrpt_reg_YbiH_C"/>
</dbReference>
<evidence type="ECO:0000313" key="6">
    <source>
        <dbReference type="Proteomes" id="UP000631034"/>
    </source>
</evidence>
<dbReference type="AlphaFoldDB" id="A0A8J6YR04"/>
<evidence type="ECO:0000256" key="1">
    <source>
        <dbReference type="ARBA" id="ARBA00023125"/>
    </source>
</evidence>
<reference evidence="5" key="1">
    <citation type="submission" date="2020-10" db="EMBL/GenBank/DDBJ databases">
        <title>Genome sequence of the unusual species of purple photosynthetic bacteria, Phaeovibrio sulfidiphilus DSM 23193, type strain.</title>
        <authorList>
            <person name="Kyndt J.A."/>
            <person name="Meyer T.E."/>
        </authorList>
    </citation>
    <scope>NUCLEOTIDE SEQUENCE</scope>
    <source>
        <strain evidence="5">DSM 23193</strain>
    </source>
</reference>
<dbReference type="Pfam" id="PF00440">
    <property type="entry name" value="TetR_N"/>
    <property type="match status" value="1"/>
</dbReference>
<dbReference type="PANTHER" id="PTHR30055:SF226">
    <property type="entry name" value="HTH-TYPE TRANSCRIPTIONAL REGULATOR PKSA"/>
    <property type="match status" value="1"/>
</dbReference>
<protein>
    <submittedName>
        <fullName evidence="5">CerR family C-terminal domain-containing protein</fullName>
    </submittedName>
</protein>
<gene>
    <name evidence="5" type="ORF">IHV25_09050</name>
</gene>
<keyword evidence="6" id="KW-1185">Reference proteome</keyword>
<dbReference type="InterPro" id="IPR001647">
    <property type="entry name" value="HTH_TetR"/>
</dbReference>
<dbReference type="RefSeq" id="WP_192534804.1">
    <property type="nucleotide sequence ID" value="NZ_JACZHT010000007.1"/>
</dbReference>
<dbReference type="InterPro" id="IPR050109">
    <property type="entry name" value="HTH-type_TetR-like_transc_reg"/>
</dbReference>
<dbReference type="InterPro" id="IPR009057">
    <property type="entry name" value="Homeodomain-like_sf"/>
</dbReference>
<evidence type="ECO:0000256" key="2">
    <source>
        <dbReference type="PROSITE-ProRule" id="PRU00335"/>
    </source>
</evidence>
<dbReference type="Pfam" id="PF09209">
    <property type="entry name" value="CecR_C"/>
    <property type="match status" value="1"/>
</dbReference>
<sequence>MVSGALSCPSEPGATGGDPVPDTRQRLLEAAIHVFGCSGFDGASTRSIARQAGANVQSIAYYFGNKAGLYRAAAETVGQEIAGLTGPLRVRIRDRLEACSASAGPMSREEATQHLHELAVFLVRLILSPQAESWARFIVREQMGPSEAFHDLYQRVMGPILDVVSRLVAILLEEPDPGAPSVRLRTLAFAGSVLVFRFGQATVLRQTGWQSIQDKEMDAVCAMLRTLVESLRPAGDRTL</sequence>
<keyword evidence="1 2" id="KW-0238">DNA-binding</keyword>
<dbReference type="SUPFAM" id="SSF48498">
    <property type="entry name" value="Tetracyclin repressor-like, C-terminal domain"/>
    <property type="match status" value="1"/>
</dbReference>
<feature type="domain" description="HTH tetR-type" evidence="4">
    <location>
        <begin position="21"/>
        <end position="81"/>
    </location>
</feature>
<proteinExistence type="predicted"/>
<dbReference type="GO" id="GO:0000976">
    <property type="term" value="F:transcription cis-regulatory region binding"/>
    <property type="evidence" value="ECO:0007669"/>
    <property type="project" value="TreeGrafter"/>
</dbReference>
<feature type="DNA-binding region" description="H-T-H motif" evidence="2">
    <location>
        <begin position="44"/>
        <end position="63"/>
    </location>
</feature>
<evidence type="ECO:0000259" key="4">
    <source>
        <dbReference type="PROSITE" id="PS50977"/>
    </source>
</evidence>
<dbReference type="GO" id="GO:0003700">
    <property type="term" value="F:DNA-binding transcription factor activity"/>
    <property type="evidence" value="ECO:0007669"/>
    <property type="project" value="TreeGrafter"/>
</dbReference>
<dbReference type="Proteomes" id="UP000631034">
    <property type="component" value="Unassembled WGS sequence"/>
</dbReference>
<dbReference type="EMBL" id="JACZHT010000007">
    <property type="protein sequence ID" value="MBE1237792.1"/>
    <property type="molecule type" value="Genomic_DNA"/>
</dbReference>
<dbReference type="Gene3D" id="1.10.10.60">
    <property type="entry name" value="Homeodomain-like"/>
    <property type="match status" value="1"/>
</dbReference>
<evidence type="ECO:0000313" key="5">
    <source>
        <dbReference type="EMBL" id="MBE1237792.1"/>
    </source>
</evidence>
<dbReference type="Gene3D" id="1.10.357.10">
    <property type="entry name" value="Tetracycline Repressor, domain 2"/>
    <property type="match status" value="1"/>
</dbReference>
<dbReference type="PANTHER" id="PTHR30055">
    <property type="entry name" value="HTH-TYPE TRANSCRIPTIONAL REGULATOR RUTR"/>
    <property type="match status" value="1"/>
</dbReference>
<comment type="caution">
    <text evidence="5">The sequence shown here is derived from an EMBL/GenBank/DDBJ whole genome shotgun (WGS) entry which is preliminary data.</text>
</comment>
<accession>A0A8J6YR04</accession>
<organism evidence="5 6">
    <name type="scientific">Phaeovibrio sulfidiphilus</name>
    <dbReference type="NCBI Taxonomy" id="1220600"/>
    <lineage>
        <taxon>Bacteria</taxon>
        <taxon>Pseudomonadati</taxon>
        <taxon>Pseudomonadota</taxon>
        <taxon>Alphaproteobacteria</taxon>
        <taxon>Rhodospirillales</taxon>
        <taxon>Rhodospirillaceae</taxon>
        <taxon>Phaeovibrio</taxon>
    </lineage>
</organism>
<feature type="region of interest" description="Disordered" evidence="3">
    <location>
        <begin position="1"/>
        <end position="22"/>
    </location>
</feature>
<name>A0A8J6YR04_9PROT</name>